<reference evidence="2" key="1">
    <citation type="journal article" date="2021" name="G3 (Bethesda)">
        <title>Chromosome assembled and annotated genome sequence of Aspergillus flavus NRRL 3357.</title>
        <authorList>
            <person name="Skerker J.M."/>
            <person name="Pianalto K.M."/>
            <person name="Mondo S.J."/>
            <person name="Yang K."/>
            <person name="Arkin A.P."/>
            <person name="Keller N.P."/>
            <person name="Grigoriev I.V."/>
            <person name="Louise Glass N.L."/>
        </authorList>
    </citation>
    <scope>NUCLEOTIDE SEQUENCE [LARGE SCALE GENOMIC DNA]</scope>
    <source>
        <strain evidence="2">ATCC 200026 / FGSC A1120 / IAM 13836 / NRRL 3357 / JCM 12722 / SRRC 167</strain>
    </source>
</reference>
<dbReference type="AlphaFoldDB" id="A0A7U2R0C4"/>
<evidence type="ECO:0000313" key="2">
    <source>
        <dbReference type="Proteomes" id="UP000596276"/>
    </source>
</evidence>
<sequence>MSQSIPWFPVFVPVSASAAIKCFIFPLSHPSTPPQQRVNKRFATTMAAPIGVHLVGSIPLPNTEQVLRQIPTALPNRLYSIPDGEPGVRQNYIGWELSCFPPETWRPFLPGSTGLPADHPGFTQDSVAPSQYDGAALDSYKRFVELRDQGIIPPGVRFQVSLPSPLACIQGHLRPEIHAQLEPFYERRILDSLNAIIAGIPAHDLAVQWDLPFEVIDLEYERGRLPDDFPFKPHFAPVKQGVLGRIQRLCAGIPGQVHVGFHLCYGDLEGKHLIEPEDLGLLVEFANDIVKAIRPRTVNWVHMPVPKDRDDVAYFEPLKGLAVDDNTRLVLGLVHFDDEDGTKRRIKAAQLATGKRFSVATECGMGRVPKEHLDSILRISKNVTEPIN</sequence>
<dbReference type="Proteomes" id="UP000596276">
    <property type="component" value="Chromosome 7"/>
</dbReference>
<dbReference type="VEuPathDB" id="FungiDB:F9C07_2280541"/>
<evidence type="ECO:0008006" key="3">
    <source>
        <dbReference type="Google" id="ProtNLM"/>
    </source>
</evidence>
<dbReference type="Gene3D" id="3.20.20.210">
    <property type="match status" value="1"/>
</dbReference>
<evidence type="ECO:0000313" key="1">
    <source>
        <dbReference type="EMBL" id="QRD91259.1"/>
    </source>
</evidence>
<organism evidence="1 2">
    <name type="scientific">Aspergillus flavus (strain ATCC 200026 / FGSC A1120 / IAM 13836 / NRRL 3357 / JCM 12722 / SRRC 167)</name>
    <dbReference type="NCBI Taxonomy" id="332952"/>
    <lineage>
        <taxon>Eukaryota</taxon>
        <taxon>Fungi</taxon>
        <taxon>Dikarya</taxon>
        <taxon>Ascomycota</taxon>
        <taxon>Pezizomycotina</taxon>
        <taxon>Eurotiomycetes</taxon>
        <taxon>Eurotiomycetidae</taxon>
        <taxon>Eurotiales</taxon>
        <taxon>Aspergillaceae</taxon>
        <taxon>Aspergillus</taxon>
        <taxon>Aspergillus subgen. Circumdati</taxon>
    </lineage>
</organism>
<name>A0A7U2R0C4_ASPFN</name>
<dbReference type="VEuPathDB" id="FungiDB:AFLA_007534"/>
<accession>A0A7U2R0C4</accession>
<gene>
    <name evidence="1" type="ORF">F9C07_2280541</name>
</gene>
<dbReference type="SUPFAM" id="SSF51726">
    <property type="entry name" value="UROD/MetE-like"/>
    <property type="match status" value="1"/>
</dbReference>
<protein>
    <recommendedName>
        <fullName evidence="3">Cobalamin-independent methionine synthase MetE C-terminal/archaeal domain-containing protein</fullName>
    </recommendedName>
</protein>
<keyword evidence="2" id="KW-1185">Reference proteome</keyword>
<dbReference type="InterPro" id="IPR038071">
    <property type="entry name" value="UROD/MetE-like_sf"/>
</dbReference>
<dbReference type="EMBL" id="CP044617">
    <property type="protein sequence ID" value="QRD91259.1"/>
    <property type="molecule type" value="Genomic_DNA"/>
</dbReference>
<proteinExistence type="predicted"/>